<dbReference type="SUPFAM" id="SSF56112">
    <property type="entry name" value="Protein kinase-like (PK-like)"/>
    <property type="match status" value="1"/>
</dbReference>
<dbReference type="Pfam" id="PF13424">
    <property type="entry name" value="TPR_12"/>
    <property type="match status" value="1"/>
</dbReference>
<dbReference type="PANTHER" id="PTHR46082">
    <property type="entry name" value="ATP/GTP-BINDING PROTEIN-RELATED"/>
    <property type="match status" value="1"/>
</dbReference>
<evidence type="ECO:0000256" key="1">
    <source>
        <dbReference type="SAM" id="MobiDB-lite"/>
    </source>
</evidence>
<feature type="compositionally biased region" description="Polar residues" evidence="1">
    <location>
        <begin position="187"/>
        <end position="201"/>
    </location>
</feature>
<dbReference type="OrthoDB" id="10252171at2759"/>
<feature type="compositionally biased region" description="Polar residues" evidence="1">
    <location>
        <begin position="210"/>
        <end position="219"/>
    </location>
</feature>
<gene>
    <name evidence="3" type="ORF">MAC_08689</name>
</gene>
<dbReference type="GO" id="GO:0005524">
    <property type="term" value="F:ATP binding"/>
    <property type="evidence" value="ECO:0007669"/>
    <property type="project" value="InterPro"/>
</dbReference>
<dbReference type="InterPro" id="IPR011009">
    <property type="entry name" value="Kinase-like_dom_sf"/>
</dbReference>
<dbReference type="STRING" id="655827.E9EFP2"/>
<dbReference type="InParanoid" id="E9EFP2"/>
<dbReference type="InterPro" id="IPR053137">
    <property type="entry name" value="NLR-like"/>
</dbReference>
<reference evidence="3 4" key="1">
    <citation type="journal article" date="2011" name="PLoS Genet.">
        <title>Genome sequencing and comparative transcriptomics of the model entomopathogenic fungi Metarhizium anisopliae and M. acridum.</title>
        <authorList>
            <person name="Gao Q."/>
            <person name="Jin K."/>
            <person name="Ying S.H."/>
            <person name="Zhang Y."/>
            <person name="Xiao G."/>
            <person name="Shang Y."/>
            <person name="Duan Z."/>
            <person name="Hu X."/>
            <person name="Xie X.Q."/>
            <person name="Zhou G."/>
            <person name="Peng G."/>
            <person name="Luo Z."/>
            <person name="Huang W."/>
            <person name="Wang B."/>
            <person name="Fang W."/>
            <person name="Wang S."/>
            <person name="Zhong Y."/>
            <person name="Ma L.J."/>
            <person name="St Leger R.J."/>
            <person name="Zhao G.P."/>
            <person name="Pei Y."/>
            <person name="Feng M.G."/>
            <person name="Xia Y."/>
            <person name="Wang C."/>
        </authorList>
    </citation>
    <scope>NUCLEOTIDE SEQUENCE [LARGE SCALE GENOMIC DNA]</scope>
    <source>
        <strain evidence="3 4">CQMa 102</strain>
    </source>
</reference>
<dbReference type="Gene3D" id="1.10.510.10">
    <property type="entry name" value="Transferase(Phosphotransferase) domain 1"/>
    <property type="match status" value="1"/>
</dbReference>
<dbReference type="OMA" id="DVWRGYD"/>
<dbReference type="Gene3D" id="1.25.40.10">
    <property type="entry name" value="Tetratricopeptide repeat domain"/>
    <property type="match status" value="1"/>
</dbReference>
<feature type="domain" description="Protein kinase" evidence="2">
    <location>
        <begin position="1"/>
        <end position="328"/>
    </location>
</feature>
<dbReference type="SUPFAM" id="SSF48452">
    <property type="entry name" value="TPR-like"/>
    <property type="match status" value="1"/>
</dbReference>
<dbReference type="InterPro" id="IPR011990">
    <property type="entry name" value="TPR-like_helical_dom_sf"/>
</dbReference>
<dbReference type="Pfam" id="PF13374">
    <property type="entry name" value="TPR_10"/>
    <property type="match status" value="2"/>
</dbReference>
<dbReference type="EMBL" id="GL698583">
    <property type="protein sequence ID" value="EFY85280.1"/>
    <property type="molecule type" value="Genomic_DNA"/>
</dbReference>
<dbReference type="InterPro" id="IPR000719">
    <property type="entry name" value="Prot_kinase_dom"/>
</dbReference>
<dbReference type="PANTHER" id="PTHR46082:SF6">
    <property type="entry name" value="AAA+ ATPASE DOMAIN-CONTAINING PROTEIN-RELATED"/>
    <property type="match status" value="1"/>
</dbReference>
<evidence type="ECO:0000313" key="4">
    <source>
        <dbReference type="Proteomes" id="UP000002499"/>
    </source>
</evidence>
<protein>
    <recommendedName>
        <fullName evidence="2">Protein kinase domain-containing protein</fullName>
    </recommendedName>
</protein>
<accession>E9EFP2</accession>
<evidence type="ECO:0000259" key="2">
    <source>
        <dbReference type="PROSITE" id="PS50011"/>
    </source>
</evidence>
<sequence length="451" mass="51175">MASKSDIEHWHIDTATYDNRVEEIHFVTDPKRNIRRKRQTVVWHFEQLLGRGGFGEVRLERNRKNEAVRAVKKIATGATLSNNDCEKELKAFLEFLKLKILSGLEIIYAESFAHRGLKPQSVLVVHGPPQWWVKIADFAVSKRLTLLVTCPEERLSASQALRDTWISPVASELSRLTTSAMAYNTTSHEGLISHSPTSPWHSDSRHDESSTPIRSSPNTMQLNSGLAAKYDQGRVLVVDYKDTLSATQRIGNLPFNQGKYSAAEREYQRAAKGRERVLWLDHEENLAVIQDLGDSLFYQQKYSAAQRAYQRAADGRERVLGLNHGDTLGSLHSLGESLFYQEKYSAAEQAQQRAANGRERVLGNCHKDTLYYFQSLGSSLFNHQKYSAAEQAYQRAADGREQLLGNDHQDTLDSIYWLHLGKRKKKMRKMSRKIREGKKAPTNATDNASSD</sequence>
<dbReference type="eggNOG" id="KOG1840">
    <property type="taxonomic scope" value="Eukaryota"/>
</dbReference>
<proteinExistence type="predicted"/>
<organism evidence="4">
    <name type="scientific">Metarhizium acridum (strain CQMa 102)</name>
    <dbReference type="NCBI Taxonomy" id="655827"/>
    <lineage>
        <taxon>Eukaryota</taxon>
        <taxon>Fungi</taxon>
        <taxon>Dikarya</taxon>
        <taxon>Ascomycota</taxon>
        <taxon>Pezizomycotina</taxon>
        <taxon>Sordariomycetes</taxon>
        <taxon>Hypocreomycetidae</taxon>
        <taxon>Hypocreales</taxon>
        <taxon>Clavicipitaceae</taxon>
        <taxon>Metarhizium</taxon>
    </lineage>
</organism>
<dbReference type="Proteomes" id="UP000002499">
    <property type="component" value="Unassembled WGS sequence"/>
</dbReference>
<feature type="region of interest" description="Disordered" evidence="1">
    <location>
        <begin position="427"/>
        <end position="451"/>
    </location>
</feature>
<feature type="compositionally biased region" description="Polar residues" evidence="1">
    <location>
        <begin position="442"/>
        <end position="451"/>
    </location>
</feature>
<name>E9EFP2_METAQ</name>
<dbReference type="GO" id="GO:0004672">
    <property type="term" value="F:protein kinase activity"/>
    <property type="evidence" value="ECO:0007669"/>
    <property type="project" value="InterPro"/>
</dbReference>
<dbReference type="AlphaFoldDB" id="E9EFP2"/>
<dbReference type="PROSITE" id="PS50011">
    <property type="entry name" value="PROTEIN_KINASE_DOM"/>
    <property type="match status" value="1"/>
</dbReference>
<feature type="region of interest" description="Disordered" evidence="1">
    <location>
        <begin position="187"/>
        <end position="219"/>
    </location>
</feature>
<evidence type="ECO:0000313" key="3">
    <source>
        <dbReference type="EMBL" id="EFY85280.1"/>
    </source>
</evidence>
<keyword evidence="4" id="KW-1185">Reference proteome</keyword>
<dbReference type="HOGENOM" id="CLU_607026_0_0_1"/>